<gene>
    <name evidence="4" type="ORF">N0V93_005928</name>
</gene>
<dbReference type="Proteomes" id="UP001140453">
    <property type="component" value="Unassembled WGS sequence"/>
</dbReference>
<protein>
    <recommendedName>
        <fullName evidence="3">Nudix hydrolase domain-containing protein</fullName>
    </recommendedName>
</protein>
<evidence type="ECO:0000256" key="1">
    <source>
        <dbReference type="ARBA" id="ARBA00022801"/>
    </source>
</evidence>
<proteinExistence type="inferred from homology"/>
<reference evidence="4" key="1">
    <citation type="submission" date="2022-10" db="EMBL/GenBank/DDBJ databases">
        <title>Tapping the CABI collections for fungal endophytes: first genome assemblies for Collariella, Neodidymelliopsis, Ascochyta clinopodiicola, Didymella pomorum, Didymosphaeria variabile, Neocosmospora piperis and Neocucurbitaria cava.</title>
        <authorList>
            <person name="Hill R."/>
        </authorList>
    </citation>
    <scope>NUCLEOTIDE SEQUENCE</scope>
    <source>
        <strain evidence="4">IMI 355082</strain>
    </source>
</reference>
<dbReference type="SUPFAM" id="SSF55811">
    <property type="entry name" value="Nudix"/>
    <property type="match status" value="1"/>
</dbReference>
<dbReference type="InterPro" id="IPR015797">
    <property type="entry name" value="NUDIX_hydrolase-like_dom_sf"/>
</dbReference>
<dbReference type="Gene3D" id="3.90.79.10">
    <property type="entry name" value="Nucleoside Triphosphate Pyrophosphohydrolase"/>
    <property type="match status" value="1"/>
</dbReference>
<evidence type="ECO:0000256" key="2">
    <source>
        <dbReference type="RuleBase" id="RU003476"/>
    </source>
</evidence>
<dbReference type="CDD" id="cd02883">
    <property type="entry name" value="NUDIX_Hydrolase"/>
    <property type="match status" value="1"/>
</dbReference>
<dbReference type="PROSITE" id="PS51462">
    <property type="entry name" value="NUDIX"/>
    <property type="match status" value="1"/>
</dbReference>
<dbReference type="InterPro" id="IPR020084">
    <property type="entry name" value="NUDIX_hydrolase_CS"/>
</dbReference>
<comment type="caution">
    <text evidence="4">The sequence shown here is derived from an EMBL/GenBank/DDBJ whole genome shotgun (WGS) entry which is preliminary data.</text>
</comment>
<organism evidence="4 5">
    <name type="scientific">Gnomoniopsis smithogilvyi</name>
    <dbReference type="NCBI Taxonomy" id="1191159"/>
    <lineage>
        <taxon>Eukaryota</taxon>
        <taxon>Fungi</taxon>
        <taxon>Dikarya</taxon>
        <taxon>Ascomycota</taxon>
        <taxon>Pezizomycotina</taxon>
        <taxon>Sordariomycetes</taxon>
        <taxon>Sordariomycetidae</taxon>
        <taxon>Diaporthales</taxon>
        <taxon>Gnomoniaceae</taxon>
        <taxon>Gnomoniopsis</taxon>
    </lineage>
</organism>
<evidence type="ECO:0000313" key="5">
    <source>
        <dbReference type="Proteomes" id="UP001140453"/>
    </source>
</evidence>
<dbReference type="PRINTS" id="PR00502">
    <property type="entry name" value="NUDIXFAMILY"/>
</dbReference>
<sequence>MATSQSPPDFKFPPSLARFNVPYEDLLVTLNSTLATPLDGLATGAIVFKTYPDDPLPRILLVQRSASDSMPNRWEIPGGGVDPGETILAGAAREVLEESGLVVTEIVELVEQLEHDDWETVEGGYLFKTRRQARIVKFTFVVEVEDVNALKLDPNEHQDSVWATEDECRAKRVARIEEKDLGKGEVALEFTTDAQEEAIYKAFSELRKQKP</sequence>
<dbReference type="AlphaFoldDB" id="A0A9W8YVM4"/>
<dbReference type="InterPro" id="IPR000086">
    <property type="entry name" value="NUDIX_hydrolase_dom"/>
</dbReference>
<dbReference type="GO" id="GO:0016787">
    <property type="term" value="F:hydrolase activity"/>
    <property type="evidence" value="ECO:0007669"/>
    <property type="project" value="UniProtKB-KW"/>
</dbReference>
<accession>A0A9W8YVM4</accession>
<feature type="domain" description="Nudix hydrolase" evidence="3">
    <location>
        <begin position="38"/>
        <end position="192"/>
    </location>
</feature>
<dbReference type="InterPro" id="IPR020476">
    <property type="entry name" value="Nudix_hydrolase"/>
</dbReference>
<dbReference type="EMBL" id="JAPEVB010000003">
    <property type="protein sequence ID" value="KAJ4392303.1"/>
    <property type="molecule type" value="Genomic_DNA"/>
</dbReference>
<keyword evidence="1 2" id="KW-0378">Hydrolase</keyword>
<dbReference type="OrthoDB" id="276276at2759"/>
<dbReference type="PANTHER" id="PTHR43736:SF1">
    <property type="entry name" value="DIHYDRONEOPTERIN TRIPHOSPHATE DIPHOSPHATASE"/>
    <property type="match status" value="1"/>
</dbReference>
<dbReference type="PANTHER" id="PTHR43736">
    <property type="entry name" value="ADP-RIBOSE PYROPHOSPHATASE"/>
    <property type="match status" value="1"/>
</dbReference>
<keyword evidence="5" id="KW-1185">Reference proteome</keyword>
<dbReference type="PROSITE" id="PS00893">
    <property type="entry name" value="NUDIX_BOX"/>
    <property type="match status" value="1"/>
</dbReference>
<evidence type="ECO:0000259" key="3">
    <source>
        <dbReference type="PROSITE" id="PS51462"/>
    </source>
</evidence>
<name>A0A9W8YVM4_9PEZI</name>
<evidence type="ECO:0000313" key="4">
    <source>
        <dbReference type="EMBL" id="KAJ4392303.1"/>
    </source>
</evidence>
<comment type="similarity">
    <text evidence="2">Belongs to the Nudix hydrolase family.</text>
</comment>
<dbReference type="Pfam" id="PF00293">
    <property type="entry name" value="NUDIX"/>
    <property type="match status" value="1"/>
</dbReference>